<gene>
    <name evidence="3" type="ORF">EBB_18335</name>
</gene>
<sequence>MLLLIITRKIRSFARLSRFEKAWLLPAWFLLGLSRLLILLVPFRLLVLGFGTPYGSNAWVPLLGAREEAMALAISRIVLSAARNTPWKSNCFPQALAARMLLGFYGVPYVLFFGVTRDIAETKMKAHAWVAAGRIRVTGGESFSRFAVVGCFVSSRFSSLE</sequence>
<keyword evidence="1" id="KW-0472">Membrane</keyword>
<dbReference type="RefSeq" id="WP_192396397.1">
    <property type="nucleotide sequence ID" value="NZ_CAJHIU010000003.1"/>
</dbReference>
<dbReference type="InterPro" id="IPR053521">
    <property type="entry name" value="McjB-like"/>
</dbReference>
<comment type="caution">
    <text evidence="3">The sequence shown here is derived from an EMBL/GenBank/DDBJ whole genome shotgun (WGS) entry which is preliminary data.</text>
</comment>
<evidence type="ECO:0000313" key="4">
    <source>
        <dbReference type="Proteomes" id="UP000641152"/>
    </source>
</evidence>
<evidence type="ECO:0000256" key="1">
    <source>
        <dbReference type="SAM" id="Phobius"/>
    </source>
</evidence>
<protein>
    <submittedName>
        <fullName evidence="3">Lasso peptide biosynthesis B2 protein</fullName>
    </submittedName>
</protein>
<feature type="transmembrane region" description="Helical" evidence="1">
    <location>
        <begin position="21"/>
        <end position="43"/>
    </location>
</feature>
<dbReference type="NCBIfam" id="NF033537">
    <property type="entry name" value="lasso_biosyn_B2"/>
    <property type="match status" value="1"/>
</dbReference>
<proteinExistence type="predicted"/>
<evidence type="ECO:0000313" key="3">
    <source>
        <dbReference type="EMBL" id="MBD9362431.1"/>
    </source>
</evidence>
<name>A0ABR9DH59_9GAMM</name>
<keyword evidence="1" id="KW-1133">Transmembrane helix</keyword>
<accession>A0ABR9DH59</accession>
<feature type="domain" description="Microcin J25-processing protein McjB C-terminal" evidence="2">
    <location>
        <begin position="39"/>
        <end position="149"/>
    </location>
</feature>
<keyword evidence="4" id="KW-1185">Reference proteome</keyword>
<organism evidence="3 4">
    <name type="scientific">Methylomonas fluvii</name>
    <dbReference type="NCBI Taxonomy" id="1854564"/>
    <lineage>
        <taxon>Bacteria</taxon>
        <taxon>Pseudomonadati</taxon>
        <taxon>Pseudomonadota</taxon>
        <taxon>Gammaproteobacteria</taxon>
        <taxon>Methylococcales</taxon>
        <taxon>Methylococcaceae</taxon>
        <taxon>Methylomonas</taxon>
    </lineage>
</organism>
<dbReference type="EMBL" id="JACXST010000003">
    <property type="protein sequence ID" value="MBD9362431.1"/>
    <property type="molecule type" value="Genomic_DNA"/>
</dbReference>
<feature type="transmembrane region" description="Helical" evidence="1">
    <location>
        <begin position="96"/>
        <end position="115"/>
    </location>
</feature>
<dbReference type="Proteomes" id="UP000641152">
    <property type="component" value="Unassembled WGS sequence"/>
</dbReference>
<dbReference type="InterPro" id="IPR032708">
    <property type="entry name" value="McjB_C"/>
</dbReference>
<reference evidence="3 4" key="1">
    <citation type="submission" date="2020-09" db="EMBL/GenBank/DDBJ databases">
        <title>Methylomonas albis sp. nov. and Methylomonas fluvii sp. nov.: Two cold-adapted methanotrophs from the River Elbe and an amended description of Methylovulum psychrotolerans strain Eb1.</title>
        <authorList>
            <person name="Bussmann I.K."/>
            <person name="Klings K.-W."/>
            <person name="Warnstedt J."/>
            <person name="Hoppert M."/>
            <person name="Saborowski A."/>
            <person name="Horn F."/>
            <person name="Liebner S."/>
        </authorList>
    </citation>
    <scope>NUCLEOTIDE SEQUENCE [LARGE SCALE GENOMIC DNA]</scope>
    <source>
        <strain evidence="3 4">EbB</strain>
    </source>
</reference>
<keyword evidence="1" id="KW-0812">Transmembrane</keyword>
<evidence type="ECO:0000259" key="2">
    <source>
        <dbReference type="Pfam" id="PF13471"/>
    </source>
</evidence>
<dbReference type="Pfam" id="PF13471">
    <property type="entry name" value="Transglut_core3"/>
    <property type="match status" value="1"/>
</dbReference>